<feature type="region of interest" description="Disordered" evidence="1">
    <location>
        <begin position="1"/>
        <end position="182"/>
    </location>
</feature>
<reference evidence="2" key="1">
    <citation type="submission" date="2018-04" db="EMBL/GenBank/DDBJ databases">
        <title>WGS assembly of Panicum hallii.</title>
        <authorList>
            <person name="Lovell J."/>
            <person name="Jenkins J."/>
            <person name="Lowry D."/>
            <person name="Mamidi S."/>
            <person name="Sreedasyam A."/>
            <person name="Weng X."/>
            <person name="Barry K."/>
            <person name="Bonette J."/>
            <person name="Campitelli B."/>
            <person name="Daum C."/>
            <person name="Gordon S."/>
            <person name="Gould B."/>
            <person name="Lipzen A."/>
            <person name="Macqueen A."/>
            <person name="Palacio-Mejia J."/>
            <person name="Plott C."/>
            <person name="Shakirov E."/>
            <person name="Shu S."/>
            <person name="Yoshinaga Y."/>
            <person name="Zane M."/>
            <person name="Rokhsar D."/>
            <person name="Grimwood J."/>
            <person name="Schmutz J."/>
            <person name="Juenger T."/>
        </authorList>
    </citation>
    <scope>NUCLEOTIDE SEQUENCE [LARGE SCALE GENOMIC DNA]</scope>
    <source>
        <strain evidence="2">FIL2</strain>
    </source>
</reference>
<dbReference type="Proteomes" id="UP000243499">
    <property type="component" value="Chromosome 5"/>
</dbReference>
<sequence length="272" mass="28260">MENGGGAKPTTRFGFSWADEVEREEREQAAMQQQQQQPQEAKREQIKADPFGAARPREVVLAEKGVDWRARDRELDLGAAPRPPRSAARGRRHAAATAAASACAATPARGVPLDRDAGRTPHPRRQAAAAAAASTPRTRPTGRRNVASVGCSAGGGSKRKFAGEGPVRRARPVGDHGEQGRRVFGELNVGNGCGSSFCDSTAGNGSNCNPGGSRTEGMKAAGAAAADGAPSAAVTATGLDESAAAQKRRRGAKRRKGRGLGKAKEQQKAQPV</sequence>
<dbReference type="InterPro" id="IPR010433">
    <property type="entry name" value="EIF-4B_pln"/>
</dbReference>
<evidence type="ECO:0000313" key="2">
    <source>
        <dbReference type="EMBL" id="PAN31087.1"/>
    </source>
</evidence>
<feature type="compositionally biased region" description="Polar residues" evidence="1">
    <location>
        <begin position="197"/>
        <end position="212"/>
    </location>
</feature>
<dbReference type="GO" id="GO:0003729">
    <property type="term" value="F:mRNA binding"/>
    <property type="evidence" value="ECO:0007669"/>
    <property type="project" value="TreeGrafter"/>
</dbReference>
<feature type="compositionally biased region" description="Basic and acidic residues" evidence="1">
    <location>
        <begin position="172"/>
        <end position="182"/>
    </location>
</feature>
<feature type="region of interest" description="Disordered" evidence="1">
    <location>
        <begin position="197"/>
        <end position="272"/>
    </location>
</feature>
<dbReference type="GO" id="GO:0003743">
    <property type="term" value="F:translation initiation factor activity"/>
    <property type="evidence" value="ECO:0007669"/>
    <property type="project" value="InterPro"/>
</dbReference>
<dbReference type="PANTHER" id="PTHR32091">
    <property type="entry name" value="EUKARYOTIC TRANSLATION INITIATION FACTOR 4B"/>
    <property type="match status" value="1"/>
</dbReference>
<feature type="compositionally biased region" description="Low complexity" evidence="1">
    <location>
        <begin position="95"/>
        <end position="109"/>
    </location>
</feature>
<feature type="compositionally biased region" description="Basic residues" evidence="1">
    <location>
        <begin position="246"/>
        <end position="261"/>
    </location>
</feature>
<protein>
    <submittedName>
        <fullName evidence="2">Uncharacterized protein</fullName>
    </submittedName>
</protein>
<dbReference type="Gramene" id="PAN31087">
    <property type="protein sequence ID" value="PAN31087"/>
    <property type="gene ID" value="PAHAL_5G395400"/>
</dbReference>
<feature type="compositionally biased region" description="Low complexity" evidence="1">
    <location>
        <begin position="29"/>
        <end position="39"/>
    </location>
</feature>
<proteinExistence type="predicted"/>
<evidence type="ECO:0000256" key="1">
    <source>
        <dbReference type="SAM" id="MobiDB-lite"/>
    </source>
</evidence>
<feature type="compositionally biased region" description="Basic and acidic residues" evidence="1">
    <location>
        <begin position="55"/>
        <end position="76"/>
    </location>
</feature>
<feature type="compositionally biased region" description="Low complexity" evidence="1">
    <location>
        <begin position="126"/>
        <end position="151"/>
    </location>
</feature>
<name>A0A2S3HVW7_9POAL</name>
<dbReference type="AlphaFoldDB" id="A0A2S3HVW7"/>
<dbReference type="EMBL" id="CM008050">
    <property type="protein sequence ID" value="PAN31087.1"/>
    <property type="molecule type" value="Genomic_DNA"/>
</dbReference>
<dbReference type="PANTHER" id="PTHR32091:SF25">
    <property type="entry name" value="OS01G0306100 PROTEIN"/>
    <property type="match status" value="1"/>
</dbReference>
<accession>A0A2S3HVW7</accession>
<feature type="compositionally biased region" description="Low complexity" evidence="1">
    <location>
        <begin position="220"/>
        <end position="236"/>
    </location>
</feature>
<gene>
    <name evidence="2" type="ORF">PAHAL_5G395400</name>
</gene>
<feature type="compositionally biased region" description="Basic and acidic residues" evidence="1">
    <location>
        <begin position="262"/>
        <end position="272"/>
    </location>
</feature>
<dbReference type="Pfam" id="PF06273">
    <property type="entry name" value="eIF-4B"/>
    <property type="match status" value="1"/>
</dbReference>
<organism evidence="2">
    <name type="scientific">Panicum hallii</name>
    <dbReference type="NCBI Taxonomy" id="206008"/>
    <lineage>
        <taxon>Eukaryota</taxon>
        <taxon>Viridiplantae</taxon>
        <taxon>Streptophyta</taxon>
        <taxon>Embryophyta</taxon>
        <taxon>Tracheophyta</taxon>
        <taxon>Spermatophyta</taxon>
        <taxon>Magnoliopsida</taxon>
        <taxon>Liliopsida</taxon>
        <taxon>Poales</taxon>
        <taxon>Poaceae</taxon>
        <taxon>PACMAD clade</taxon>
        <taxon>Panicoideae</taxon>
        <taxon>Panicodae</taxon>
        <taxon>Paniceae</taxon>
        <taxon>Panicinae</taxon>
        <taxon>Panicum</taxon>
        <taxon>Panicum sect. Panicum</taxon>
    </lineage>
</organism>